<dbReference type="Gene3D" id="3.40.1260.10">
    <property type="entry name" value="DsrEFH-like"/>
    <property type="match status" value="1"/>
</dbReference>
<reference evidence="1" key="1">
    <citation type="journal article" date="2015" name="Nature">
        <title>Complex archaea that bridge the gap between prokaryotes and eukaryotes.</title>
        <authorList>
            <person name="Spang A."/>
            <person name="Saw J.H."/>
            <person name="Jorgensen S.L."/>
            <person name="Zaremba-Niedzwiedzka K."/>
            <person name="Martijn J."/>
            <person name="Lind A.E."/>
            <person name="van Eijk R."/>
            <person name="Schleper C."/>
            <person name="Guy L."/>
            <person name="Ettema T.J."/>
        </authorList>
    </citation>
    <scope>NUCLEOTIDE SEQUENCE</scope>
</reference>
<evidence type="ECO:0000313" key="1">
    <source>
        <dbReference type="EMBL" id="KKK91906.1"/>
    </source>
</evidence>
<name>A0A0F9C5J7_9ZZZZ</name>
<dbReference type="SUPFAM" id="SSF75169">
    <property type="entry name" value="DsrEFH-like"/>
    <property type="match status" value="1"/>
</dbReference>
<comment type="caution">
    <text evidence="1">The sequence shown here is derived from an EMBL/GenBank/DDBJ whole genome shotgun (WGS) entry which is preliminary data.</text>
</comment>
<protein>
    <submittedName>
        <fullName evidence="1">Uncharacterized protein</fullName>
    </submittedName>
</protein>
<sequence>MYKSALAAGVALVMATSAFAEGETHYLAIHVDQNDPQVMNMALNNAANVNQYYKDQGDTVVIELVAYGPGLNMLVQDKSPVQDRISTMSLELDNLTFAACGNTLDGMEAKAGHDVPLISEANVVPSGVVRLMELQEDGYSYIRP</sequence>
<organism evidence="1">
    <name type="scientific">marine sediment metagenome</name>
    <dbReference type="NCBI Taxonomy" id="412755"/>
    <lineage>
        <taxon>unclassified sequences</taxon>
        <taxon>metagenomes</taxon>
        <taxon>ecological metagenomes</taxon>
    </lineage>
</organism>
<dbReference type="InterPro" id="IPR027396">
    <property type="entry name" value="DsrEFH-like"/>
</dbReference>
<dbReference type="PANTHER" id="PTHR37691">
    <property type="entry name" value="BLR3518 PROTEIN"/>
    <property type="match status" value="1"/>
</dbReference>
<dbReference type="Pfam" id="PF02635">
    <property type="entry name" value="DsrE"/>
    <property type="match status" value="1"/>
</dbReference>
<dbReference type="AlphaFoldDB" id="A0A0F9C5J7"/>
<accession>A0A0F9C5J7</accession>
<dbReference type="InterPro" id="IPR003787">
    <property type="entry name" value="Sulphur_relay_DsrE/F-like"/>
</dbReference>
<dbReference type="EMBL" id="LAZR01048448">
    <property type="protein sequence ID" value="KKK91906.1"/>
    <property type="molecule type" value="Genomic_DNA"/>
</dbReference>
<gene>
    <name evidence="1" type="ORF">LCGC14_2708240</name>
</gene>
<dbReference type="PANTHER" id="PTHR37691:SF1">
    <property type="entry name" value="BLR3518 PROTEIN"/>
    <property type="match status" value="1"/>
</dbReference>
<proteinExistence type="predicted"/>